<dbReference type="Proteomes" id="UP000288291">
    <property type="component" value="Unassembled WGS sequence"/>
</dbReference>
<sequence length="84" mass="9901">MSKNVRLTNKGRSLLLDYDYALRTRRQVLALTLIDRDDRFHAIPQSLLNLHKMKKFAQGEPVIKIESKKFNSNEVEVLFDRSRN</sequence>
<comment type="caution">
    <text evidence="1">The sequence shown here is derived from an EMBL/GenBank/DDBJ whole genome shotgun (WGS) entry which is preliminary data.</text>
</comment>
<reference evidence="1 2" key="1">
    <citation type="submission" date="2018-12" db="EMBL/GenBank/DDBJ databases">
        <authorList>
            <person name="Meng J."/>
        </authorList>
    </citation>
    <scope>NUCLEOTIDE SEQUENCE [LARGE SCALE GENOMIC DNA]</scope>
    <source>
        <strain evidence="1 2">HT111-2</strain>
    </source>
</reference>
<evidence type="ECO:0000313" key="1">
    <source>
        <dbReference type="EMBL" id="RVU70948.1"/>
    </source>
</evidence>
<protein>
    <submittedName>
        <fullName evidence="1">Uncharacterized protein</fullName>
    </submittedName>
</protein>
<accession>A0A437SVJ7</accession>
<evidence type="ECO:0000313" key="2">
    <source>
        <dbReference type="Proteomes" id="UP000288291"/>
    </source>
</evidence>
<keyword evidence="2" id="KW-1185">Reference proteome</keyword>
<dbReference type="AlphaFoldDB" id="A0A437SVJ7"/>
<name>A0A437SVJ7_9LACO</name>
<organism evidence="1 2">
    <name type="scientific">Lactobacillus xujianguonis</name>
    <dbReference type="NCBI Taxonomy" id="2495899"/>
    <lineage>
        <taxon>Bacteria</taxon>
        <taxon>Bacillati</taxon>
        <taxon>Bacillota</taxon>
        <taxon>Bacilli</taxon>
        <taxon>Lactobacillales</taxon>
        <taxon>Lactobacillaceae</taxon>
        <taxon>Lactobacillus</taxon>
    </lineage>
</organism>
<gene>
    <name evidence="1" type="ORF">EJK17_05020</name>
</gene>
<dbReference type="EMBL" id="RXIA01000011">
    <property type="protein sequence ID" value="RVU70948.1"/>
    <property type="molecule type" value="Genomic_DNA"/>
</dbReference>
<proteinExistence type="predicted"/>